<accession>A0A6J6DM67</accession>
<dbReference type="Pfam" id="PF13577">
    <property type="entry name" value="SnoaL_4"/>
    <property type="match status" value="1"/>
</dbReference>
<gene>
    <name evidence="2" type="ORF">UFOPK1711_00096</name>
    <name evidence="3" type="ORF">UFOPK2143_01915</name>
</gene>
<feature type="domain" description="SnoaL-like" evidence="1">
    <location>
        <begin position="5"/>
        <end position="122"/>
    </location>
</feature>
<evidence type="ECO:0000313" key="3">
    <source>
        <dbReference type="EMBL" id="CAB4662065.1"/>
    </source>
</evidence>
<dbReference type="EMBL" id="CAEZVV010000226">
    <property type="protein sequence ID" value="CAB4662065.1"/>
    <property type="molecule type" value="Genomic_DNA"/>
</dbReference>
<dbReference type="InterPro" id="IPR032710">
    <property type="entry name" value="NTF2-like_dom_sf"/>
</dbReference>
<dbReference type="AlphaFoldDB" id="A0A6J6DM67"/>
<dbReference type="Gene3D" id="3.10.450.50">
    <property type="match status" value="1"/>
</dbReference>
<dbReference type="SUPFAM" id="SSF54427">
    <property type="entry name" value="NTF2-like"/>
    <property type="match status" value="1"/>
</dbReference>
<protein>
    <submittedName>
        <fullName evidence="2">Unannotated protein</fullName>
    </submittedName>
</protein>
<evidence type="ECO:0000259" key="1">
    <source>
        <dbReference type="Pfam" id="PF13577"/>
    </source>
</evidence>
<reference evidence="2" key="1">
    <citation type="submission" date="2020-05" db="EMBL/GenBank/DDBJ databases">
        <authorList>
            <person name="Chiriac C."/>
            <person name="Salcher M."/>
            <person name="Ghai R."/>
            <person name="Kavagutti S V."/>
        </authorList>
    </citation>
    <scope>NUCLEOTIDE SEQUENCE</scope>
</reference>
<sequence>MGIDADVHNLVGRYCDAVLRVDVAEFSDTWADDARWLIPGDGIVEGRASISATFEKIRPTYRQCVQEVLNGTISYVDGDNASARWQIRELQWRDDGTVSELIGVYHDVMARDLDGVLRFTQRDFELIYSGPIDGSGKLRSPRSL</sequence>
<organism evidence="2">
    <name type="scientific">freshwater metagenome</name>
    <dbReference type="NCBI Taxonomy" id="449393"/>
    <lineage>
        <taxon>unclassified sequences</taxon>
        <taxon>metagenomes</taxon>
        <taxon>ecological metagenomes</taxon>
    </lineage>
</organism>
<name>A0A6J6DM67_9ZZZZ</name>
<dbReference type="InterPro" id="IPR037401">
    <property type="entry name" value="SnoaL-like"/>
</dbReference>
<evidence type="ECO:0000313" key="2">
    <source>
        <dbReference type="EMBL" id="CAB4564009.1"/>
    </source>
</evidence>
<dbReference type="EMBL" id="CAEZTR010000002">
    <property type="protein sequence ID" value="CAB4564009.1"/>
    <property type="molecule type" value="Genomic_DNA"/>
</dbReference>
<proteinExistence type="predicted"/>